<sequence length="138" mass="16411">MKQFSVILLALVLLVVKCHSERPEKKCERIFKTEDQNCVRPCVYAIYHFVDNKYRIERKNIEIYKKFLIDYKAVKPEVNGLEKHLLDCWNSMKSTEASTKSEKCERVNNFERCVIDKNILNYPVYFNALKKINKNTNV</sequence>
<accession>C6G4F5</accession>
<proteinExistence type="evidence at transcript level"/>
<dbReference type="InterPro" id="IPR036728">
    <property type="entry name" value="PBP_GOBP_sf"/>
</dbReference>
<dbReference type="EMBL" id="FJ538111">
    <property type="protein sequence ID" value="ACS93524.1"/>
    <property type="molecule type" value="mRNA"/>
</dbReference>
<dbReference type="AlphaFoldDB" id="C6G4F5"/>
<protein>
    <submittedName>
        <fullName evidence="5">14 kDa salivary protein A</fullName>
    </submittedName>
</protein>
<dbReference type="GO" id="GO:0005576">
    <property type="term" value="C:extracellular region"/>
    <property type="evidence" value="ECO:0007669"/>
    <property type="project" value="UniProtKB-SubCell"/>
</dbReference>
<evidence type="ECO:0000256" key="3">
    <source>
        <dbReference type="ARBA" id="ARBA00022656"/>
    </source>
</evidence>
<reference evidence="5" key="1">
    <citation type="journal article" date="2009" name="BMC Genomics">
        <title>Analysis of salivary transcripts and antigens of the sand fly Phlebotomus arabicus.</title>
        <authorList>
            <person name="Hostomska J."/>
            <person name="Volfova V."/>
            <person name="Mu J."/>
            <person name="Garfield M."/>
            <person name="Rohousova I."/>
            <person name="Volf P."/>
            <person name="Valenzuela J.G."/>
            <person name="Jochim R.C."/>
        </authorList>
    </citation>
    <scope>NUCLEOTIDE SEQUENCE</scope>
    <source>
        <tissue evidence="5">Salivary gland</tissue>
    </source>
</reference>
<evidence type="ECO:0000256" key="4">
    <source>
        <dbReference type="SAM" id="SignalP"/>
    </source>
</evidence>
<evidence type="ECO:0000313" key="5">
    <source>
        <dbReference type="EMBL" id="ACS93524.1"/>
    </source>
</evidence>
<dbReference type="GO" id="GO:0005549">
    <property type="term" value="F:odorant binding"/>
    <property type="evidence" value="ECO:0007669"/>
    <property type="project" value="InterPro"/>
</dbReference>
<dbReference type="Gene3D" id="1.10.238.20">
    <property type="entry name" value="Pheromone/general odorant binding protein domain"/>
    <property type="match status" value="1"/>
</dbReference>
<keyword evidence="2" id="KW-0964">Secreted</keyword>
<keyword evidence="3" id="KW-0800">Toxin</keyword>
<keyword evidence="4" id="KW-0732">Signal</keyword>
<name>C6G4F5_9DIPT</name>
<feature type="signal peptide" evidence="4">
    <location>
        <begin position="1"/>
        <end position="20"/>
    </location>
</feature>
<evidence type="ECO:0000256" key="1">
    <source>
        <dbReference type="ARBA" id="ARBA00004613"/>
    </source>
</evidence>
<evidence type="ECO:0000256" key="2">
    <source>
        <dbReference type="ARBA" id="ARBA00022525"/>
    </source>
</evidence>
<organism evidence="5">
    <name type="scientific">Phlebotomus arabicus</name>
    <dbReference type="NCBI Taxonomy" id="578135"/>
    <lineage>
        <taxon>Eukaryota</taxon>
        <taxon>Metazoa</taxon>
        <taxon>Ecdysozoa</taxon>
        <taxon>Arthropoda</taxon>
        <taxon>Hexapoda</taxon>
        <taxon>Insecta</taxon>
        <taxon>Pterygota</taxon>
        <taxon>Neoptera</taxon>
        <taxon>Endopterygota</taxon>
        <taxon>Diptera</taxon>
        <taxon>Nematocera</taxon>
        <taxon>Psychodoidea</taxon>
        <taxon>Psychodidae</taxon>
        <taxon>Phlebotomus</taxon>
        <taxon>Adlerius</taxon>
    </lineage>
</organism>
<feature type="chain" id="PRO_5002965503" evidence="4">
    <location>
        <begin position="21"/>
        <end position="138"/>
    </location>
</feature>
<comment type="subcellular location">
    <subcellularLocation>
        <location evidence="1">Secreted</location>
    </subcellularLocation>
</comment>
<dbReference type="GO" id="GO:0090729">
    <property type="term" value="F:toxin activity"/>
    <property type="evidence" value="ECO:0007669"/>
    <property type="project" value="UniProtKB-KW"/>
</dbReference>